<dbReference type="PANTHER" id="PTHR22916:SF3">
    <property type="entry name" value="UDP-GLCNAC:BETAGAL BETA-1,3-N-ACETYLGLUCOSAMINYLTRANSFERASE-LIKE PROTEIN 1"/>
    <property type="match status" value="1"/>
</dbReference>
<dbReference type="OrthoDB" id="9802649at2"/>
<dbReference type="Proteomes" id="UP000005753">
    <property type="component" value="Chromosome"/>
</dbReference>
<dbReference type="eggNOG" id="COG0463">
    <property type="taxonomic scope" value="Bacteria"/>
</dbReference>
<dbReference type="STRING" id="633697.EubceDRAFT1_0978"/>
<evidence type="ECO:0000259" key="1">
    <source>
        <dbReference type="Pfam" id="PF00535"/>
    </source>
</evidence>
<dbReference type="InterPro" id="IPR029044">
    <property type="entry name" value="Nucleotide-diphossugar_trans"/>
</dbReference>
<dbReference type="GO" id="GO:0016758">
    <property type="term" value="F:hexosyltransferase activity"/>
    <property type="evidence" value="ECO:0007669"/>
    <property type="project" value="UniProtKB-ARBA"/>
</dbReference>
<name>I5ASN0_EUBC6</name>
<reference evidence="2 3" key="1">
    <citation type="submission" date="2010-08" db="EMBL/GenBank/DDBJ databases">
        <authorList>
            <consortium name="US DOE Joint Genome Institute (JGI-PGF)"/>
            <person name="Lucas S."/>
            <person name="Copeland A."/>
            <person name="Lapidus A."/>
            <person name="Cheng J.-F."/>
            <person name="Bruce D."/>
            <person name="Goodwin L."/>
            <person name="Pitluck S."/>
            <person name="Land M.L."/>
            <person name="Hauser L."/>
            <person name="Chang Y.-J."/>
            <person name="Anderson I.J."/>
            <person name="Johnson E."/>
            <person name="Mulhopadhyay B."/>
            <person name="Kyrpides N."/>
            <person name="Woyke T.J."/>
        </authorList>
    </citation>
    <scope>NUCLEOTIDE SEQUENCE [LARGE SCALE GENOMIC DNA]</scope>
    <source>
        <strain evidence="2 3">6</strain>
    </source>
</reference>
<keyword evidence="3" id="KW-1185">Reference proteome</keyword>
<dbReference type="CDD" id="cd04196">
    <property type="entry name" value="GT_2_like_d"/>
    <property type="match status" value="1"/>
</dbReference>
<evidence type="ECO:0000313" key="3">
    <source>
        <dbReference type="Proteomes" id="UP000005753"/>
    </source>
</evidence>
<dbReference type="HOGENOM" id="CLU_025996_2_1_9"/>
<dbReference type="EMBL" id="CM001487">
    <property type="protein sequence ID" value="EIM56803.1"/>
    <property type="molecule type" value="Genomic_DNA"/>
</dbReference>
<dbReference type="AlphaFoldDB" id="I5ASN0"/>
<evidence type="ECO:0000313" key="2">
    <source>
        <dbReference type="EMBL" id="EIM56803.1"/>
    </source>
</evidence>
<keyword evidence="2" id="KW-0808">Transferase</keyword>
<organism evidence="2 3">
    <name type="scientific">Eubacterium cellulosolvens (strain ATCC 43171 / JCM 9499 / 6)</name>
    <name type="common">Cillobacterium cellulosolvens</name>
    <dbReference type="NCBI Taxonomy" id="633697"/>
    <lineage>
        <taxon>Bacteria</taxon>
        <taxon>Bacillati</taxon>
        <taxon>Bacillota</taxon>
        <taxon>Clostridia</taxon>
        <taxon>Eubacteriales</taxon>
        <taxon>Eubacteriaceae</taxon>
        <taxon>Eubacterium</taxon>
    </lineage>
</organism>
<dbReference type="PANTHER" id="PTHR22916">
    <property type="entry name" value="GLYCOSYLTRANSFERASE"/>
    <property type="match status" value="1"/>
</dbReference>
<reference evidence="2 3" key="2">
    <citation type="submission" date="2012-02" db="EMBL/GenBank/DDBJ databases">
        <title>Improved High-Quality Draft sequence of Eubacterium cellulosolvens 6.</title>
        <authorList>
            <consortium name="US DOE Joint Genome Institute"/>
            <person name="Lucas S."/>
            <person name="Han J."/>
            <person name="Lapidus A."/>
            <person name="Cheng J.-F."/>
            <person name="Goodwin L."/>
            <person name="Pitluck S."/>
            <person name="Peters L."/>
            <person name="Mikhailova N."/>
            <person name="Gu W."/>
            <person name="Detter J.C."/>
            <person name="Han C."/>
            <person name="Tapia R."/>
            <person name="Land M."/>
            <person name="Hauser L."/>
            <person name="Kyrpides N."/>
            <person name="Ivanova N."/>
            <person name="Pagani I."/>
            <person name="Johnson E."/>
            <person name="Mukhopadhyay B."/>
            <person name="Anderson I."/>
            <person name="Woyke T."/>
        </authorList>
    </citation>
    <scope>NUCLEOTIDE SEQUENCE [LARGE SCALE GENOMIC DNA]</scope>
    <source>
        <strain evidence="2 3">6</strain>
    </source>
</reference>
<dbReference type="InterPro" id="IPR001173">
    <property type="entry name" value="Glyco_trans_2-like"/>
</dbReference>
<accession>I5ASN0</accession>
<feature type="domain" description="Glycosyltransferase 2-like" evidence="1">
    <location>
        <begin position="4"/>
        <end position="117"/>
    </location>
</feature>
<protein>
    <submittedName>
        <fullName evidence="2">Glycosyl transferase</fullName>
    </submittedName>
</protein>
<proteinExistence type="predicted"/>
<gene>
    <name evidence="2" type="ORF">EubceDRAFT1_0978</name>
</gene>
<dbReference type="Pfam" id="PF00535">
    <property type="entry name" value="Glycos_transf_2"/>
    <property type="match status" value="1"/>
</dbReference>
<dbReference type="Gene3D" id="3.90.550.10">
    <property type="entry name" value="Spore Coat Polysaccharide Biosynthesis Protein SpsA, Chain A"/>
    <property type="match status" value="1"/>
</dbReference>
<dbReference type="SUPFAM" id="SSF53448">
    <property type="entry name" value="Nucleotide-diphospho-sugar transferases"/>
    <property type="match status" value="1"/>
</dbReference>
<sequence length="307" mass="35837">MVDILLATYNGEKFLREQLDSLLAQTYQDFRIVIRDDDSTDATMDIIKEYLIRHGEKIVLIRDDRKCGSPAKNFMELMKHTRADYIMFCDQDDVWLPDKVQKMLVRMQAEEKSSADGAEPILLFTDYYVADADLKVMDVPEDSLQIAKHFHSFNRLLVQNYITGCTCMINKTACLLAGEYDERILMHDWWVALYVSAMGHIVHFPEKLMYYRQHGGNDVGAKNVKSFRYRLEKMLDPDTRRSKDNYFAQAELLKERFRAEMNEHSTLVLDGFLRIRELPKTARVKALIDGGYLKSDLVRNLGFMLYI</sequence>